<dbReference type="InterPro" id="IPR020593">
    <property type="entry name" value="G-glutamylP_reductase_CS"/>
</dbReference>
<dbReference type="PANTHER" id="PTHR11063">
    <property type="entry name" value="GLUTAMATE SEMIALDEHYDE DEHYDROGENASE"/>
    <property type="match status" value="1"/>
</dbReference>
<dbReference type="PANTHER" id="PTHR11063:SF8">
    <property type="entry name" value="DELTA-1-PYRROLINE-5-CARBOXYLATE SYNTHASE"/>
    <property type="match status" value="1"/>
</dbReference>
<dbReference type="RefSeq" id="WP_178931166.1">
    <property type="nucleotide sequence ID" value="NZ_JACBAZ010000001.1"/>
</dbReference>
<dbReference type="Pfam" id="PF00171">
    <property type="entry name" value="Aldedh"/>
    <property type="match status" value="1"/>
</dbReference>
<dbReference type="SUPFAM" id="SSF53720">
    <property type="entry name" value="ALDH-like"/>
    <property type="match status" value="1"/>
</dbReference>
<dbReference type="GO" id="GO:0050661">
    <property type="term" value="F:NADP binding"/>
    <property type="evidence" value="ECO:0007669"/>
    <property type="project" value="InterPro"/>
</dbReference>
<evidence type="ECO:0000256" key="5">
    <source>
        <dbReference type="ARBA" id="ARBA00023002"/>
    </source>
</evidence>
<keyword evidence="3 7" id="KW-0641">Proline biosynthesis</keyword>
<dbReference type="HAMAP" id="MF_00412">
    <property type="entry name" value="ProA"/>
    <property type="match status" value="1"/>
</dbReference>
<keyword evidence="2 7" id="KW-0028">Amino-acid biosynthesis</keyword>
<comment type="similarity">
    <text evidence="7">Belongs to the gamma-glutamyl phosphate reductase family.</text>
</comment>
<dbReference type="PROSITE" id="PS01223">
    <property type="entry name" value="PROA"/>
    <property type="match status" value="1"/>
</dbReference>
<dbReference type="CDD" id="cd07079">
    <property type="entry name" value="ALDH_F18-19_ProA-GPR"/>
    <property type="match status" value="1"/>
</dbReference>
<keyword evidence="4 7" id="KW-0521">NADP</keyword>
<evidence type="ECO:0000313" key="10">
    <source>
        <dbReference type="Proteomes" id="UP000557872"/>
    </source>
</evidence>
<dbReference type="AlphaFoldDB" id="A0A851GCJ0"/>
<dbReference type="FunFam" id="3.40.309.10:FF:000006">
    <property type="entry name" value="Gamma-glutamyl phosphate reductase"/>
    <property type="match status" value="1"/>
</dbReference>
<protein>
    <recommendedName>
        <fullName evidence="7">Gamma-glutamyl phosphate reductase</fullName>
        <shortName evidence="7">GPR</shortName>
        <ecNumber evidence="7">1.2.1.41</ecNumber>
    </recommendedName>
    <alternativeName>
        <fullName evidence="7">Glutamate-5-semialdehyde dehydrogenase</fullName>
    </alternativeName>
    <alternativeName>
        <fullName evidence="7">Glutamyl-gamma-semialdehyde dehydrogenase</fullName>
        <shortName evidence="7">GSA dehydrogenase</shortName>
    </alternativeName>
</protein>
<dbReference type="NCBIfam" id="NF001221">
    <property type="entry name" value="PRK00197.1"/>
    <property type="match status" value="1"/>
</dbReference>
<evidence type="ECO:0000256" key="7">
    <source>
        <dbReference type="HAMAP-Rule" id="MF_00412"/>
    </source>
</evidence>
<evidence type="ECO:0000256" key="3">
    <source>
        <dbReference type="ARBA" id="ARBA00022650"/>
    </source>
</evidence>
<dbReference type="InterPro" id="IPR000965">
    <property type="entry name" value="GPR_dom"/>
</dbReference>
<name>A0A851GCJ0_9BACT</name>
<keyword evidence="7" id="KW-0963">Cytoplasm</keyword>
<comment type="pathway">
    <text evidence="1 7">Amino-acid biosynthesis; L-proline biosynthesis; L-glutamate 5-semialdehyde from L-glutamate: step 2/2.</text>
</comment>
<evidence type="ECO:0000256" key="2">
    <source>
        <dbReference type="ARBA" id="ARBA00022605"/>
    </source>
</evidence>
<dbReference type="PIRSF" id="PIRSF000151">
    <property type="entry name" value="GPR"/>
    <property type="match status" value="1"/>
</dbReference>
<dbReference type="InterPro" id="IPR012134">
    <property type="entry name" value="Glu-5-SA_DH"/>
</dbReference>
<comment type="subcellular location">
    <subcellularLocation>
        <location evidence="7">Cytoplasm</location>
    </subcellularLocation>
</comment>
<dbReference type="EC" id="1.2.1.41" evidence="7"/>
<dbReference type="InterPro" id="IPR016162">
    <property type="entry name" value="Ald_DH_N"/>
</dbReference>
<dbReference type="Proteomes" id="UP000557872">
    <property type="component" value="Unassembled WGS sequence"/>
</dbReference>
<dbReference type="EMBL" id="JACBAZ010000001">
    <property type="protein sequence ID" value="NWK54652.1"/>
    <property type="molecule type" value="Genomic_DNA"/>
</dbReference>
<dbReference type="Gene3D" id="3.40.309.10">
    <property type="entry name" value="Aldehyde Dehydrogenase, Chain A, domain 2"/>
    <property type="match status" value="1"/>
</dbReference>
<dbReference type="GO" id="GO:0055129">
    <property type="term" value="P:L-proline biosynthetic process"/>
    <property type="evidence" value="ECO:0007669"/>
    <property type="project" value="UniProtKB-UniRule"/>
</dbReference>
<comment type="catalytic activity">
    <reaction evidence="6 7">
        <text>L-glutamate 5-semialdehyde + phosphate + NADP(+) = L-glutamyl 5-phosphate + NADPH + H(+)</text>
        <dbReference type="Rhea" id="RHEA:19541"/>
        <dbReference type="ChEBI" id="CHEBI:15378"/>
        <dbReference type="ChEBI" id="CHEBI:43474"/>
        <dbReference type="ChEBI" id="CHEBI:57783"/>
        <dbReference type="ChEBI" id="CHEBI:58066"/>
        <dbReference type="ChEBI" id="CHEBI:58274"/>
        <dbReference type="ChEBI" id="CHEBI:58349"/>
        <dbReference type="EC" id="1.2.1.41"/>
    </reaction>
</comment>
<dbReference type="InterPro" id="IPR015590">
    <property type="entry name" value="Aldehyde_DH_dom"/>
</dbReference>
<sequence length="427" mass="46273">MDKEQIKEEILGMGAKARVAAHALAVLDADQKNAILRAMANGLRDRADEILDANRKDIDAGEANGLTEAMLDRLRLDSSRLEAIAVGVEEVAELPDPVGEVLDSWTRPNDIRIEHVRVPIGVIGIIYESRPNVTSDAAVLCLKSGNATILRGGSEAIHSNRAIASALQAGGESQGLPEQAIQLIPFTDRESVRVMAGMDQWLDVIIPRGGKGLIEAVVSQARMPVIKHYDGICHVYVDADADLDMAVAVSEDSKVHKPSACNALETLLVHRDIAESFLPAMAEAFSAREVEMRGDEQVQAILGSAVVPASPEDWDTEYLDMIVAIKVVDDMAEAITHINQHSSRHSDCIITKDDQQASRFLRMVDSACVYHNASTRFSDGGEFGFGAEIGISTDKLHARGPMGLRELTSYQYRIRGSGQTRALCATT</sequence>
<gene>
    <name evidence="7" type="primary">proA</name>
    <name evidence="9" type="ORF">HW115_03455</name>
</gene>
<dbReference type="UniPathway" id="UPA00098">
    <property type="reaction ID" value="UER00360"/>
</dbReference>
<dbReference type="Gene3D" id="3.40.605.10">
    <property type="entry name" value="Aldehyde Dehydrogenase, Chain A, domain 1"/>
    <property type="match status" value="1"/>
</dbReference>
<dbReference type="NCBIfam" id="TIGR00407">
    <property type="entry name" value="proA"/>
    <property type="match status" value="1"/>
</dbReference>
<keyword evidence="5 7" id="KW-0560">Oxidoreductase</keyword>
<keyword evidence="10" id="KW-1185">Reference proteome</keyword>
<accession>A0A851GCJ0</accession>
<reference evidence="9 10" key="1">
    <citation type="submission" date="2020-07" db="EMBL/GenBank/DDBJ databases">
        <title>Roseicoccus Jingziensis gen. nov., sp. nov., isolated from coastal seawater.</title>
        <authorList>
            <person name="Feng X."/>
        </authorList>
    </citation>
    <scope>NUCLEOTIDE SEQUENCE [LARGE SCALE GENOMIC DNA]</scope>
    <source>
        <strain evidence="9 10">N1E253</strain>
    </source>
</reference>
<evidence type="ECO:0000256" key="6">
    <source>
        <dbReference type="ARBA" id="ARBA00049024"/>
    </source>
</evidence>
<dbReference type="GO" id="GO:0005737">
    <property type="term" value="C:cytoplasm"/>
    <property type="evidence" value="ECO:0007669"/>
    <property type="project" value="UniProtKB-SubCell"/>
</dbReference>
<evidence type="ECO:0000313" key="9">
    <source>
        <dbReference type="EMBL" id="NWK54652.1"/>
    </source>
</evidence>
<dbReference type="InterPro" id="IPR016163">
    <property type="entry name" value="Ald_DH_C"/>
</dbReference>
<comment type="function">
    <text evidence="7">Catalyzes the NADPH-dependent reduction of L-glutamate 5-phosphate into L-glutamate 5-semialdehyde and phosphate. The product spontaneously undergoes cyclization to form 1-pyrroline-5-carboxylate.</text>
</comment>
<comment type="caution">
    <text evidence="9">The sequence shown here is derived from an EMBL/GenBank/DDBJ whole genome shotgun (WGS) entry which is preliminary data.</text>
</comment>
<dbReference type="GO" id="GO:0004350">
    <property type="term" value="F:glutamate-5-semialdehyde dehydrogenase activity"/>
    <property type="evidence" value="ECO:0007669"/>
    <property type="project" value="UniProtKB-UniRule"/>
</dbReference>
<dbReference type="InterPro" id="IPR016161">
    <property type="entry name" value="Ald_DH/histidinol_DH"/>
</dbReference>
<evidence type="ECO:0000259" key="8">
    <source>
        <dbReference type="Pfam" id="PF00171"/>
    </source>
</evidence>
<evidence type="ECO:0000256" key="1">
    <source>
        <dbReference type="ARBA" id="ARBA00004985"/>
    </source>
</evidence>
<organism evidence="9 10">
    <name type="scientific">Oceaniferula marina</name>
    <dbReference type="NCBI Taxonomy" id="2748318"/>
    <lineage>
        <taxon>Bacteria</taxon>
        <taxon>Pseudomonadati</taxon>
        <taxon>Verrucomicrobiota</taxon>
        <taxon>Verrucomicrobiia</taxon>
        <taxon>Verrucomicrobiales</taxon>
        <taxon>Verrucomicrobiaceae</taxon>
        <taxon>Oceaniferula</taxon>
    </lineage>
</organism>
<feature type="domain" description="Aldehyde dehydrogenase" evidence="8">
    <location>
        <begin position="12"/>
        <end position="299"/>
    </location>
</feature>
<proteinExistence type="inferred from homology"/>
<evidence type="ECO:0000256" key="4">
    <source>
        <dbReference type="ARBA" id="ARBA00022857"/>
    </source>
</evidence>